<evidence type="ECO:0000313" key="2">
    <source>
        <dbReference type="Proteomes" id="UP001230978"/>
    </source>
</evidence>
<dbReference type="InterPro" id="IPR007729">
    <property type="entry name" value="DGOK"/>
</dbReference>
<gene>
    <name evidence="1" type="ORF">QF092_11200</name>
</gene>
<organism evidence="1 2">
    <name type="scientific">Fuscovulum ytuae</name>
    <dbReference type="NCBI Taxonomy" id="3042299"/>
    <lineage>
        <taxon>Bacteria</taxon>
        <taxon>Pseudomonadati</taxon>
        <taxon>Pseudomonadota</taxon>
        <taxon>Alphaproteobacteria</taxon>
        <taxon>Rhodobacterales</taxon>
        <taxon>Paracoccaceae</taxon>
        <taxon>Fuscovulum</taxon>
    </lineage>
</organism>
<dbReference type="InterPro" id="IPR042258">
    <property type="entry name" value="DGOK_N"/>
</dbReference>
<dbReference type="EMBL" id="CP124535">
    <property type="protein sequence ID" value="WGV14851.1"/>
    <property type="molecule type" value="Genomic_DNA"/>
</dbReference>
<dbReference type="Pfam" id="PF05035">
    <property type="entry name" value="DGOK"/>
    <property type="match status" value="1"/>
</dbReference>
<sequence>MTVEWIAVDWGTTNLRAFAMGRDGIVAQSTSDDGMGRLDRDGFEPALLHLIDPWLTEGRVTEVIACGMVGSRQGWHEAPYRAVPCTPLDPATLVTAPTRDGRIRVRLVPGLKQVQPADVMRGEETQIAGVLALRQGFDGVVCLPGTHSKWAHLSAGEVVSFQTFLTGEMFALLSQASVLRHGLQGDGWDEAAFDAAVSDALSRPERIGARLFSIRAEGLIAGLAAASARARLSGLLIGMELAAARPYWLGQAVVIVGSEAISASYARALKGLGVEARVVKGGDAVLAGLLMTRAKVNA</sequence>
<dbReference type="Gene3D" id="3.30.420.300">
    <property type="entry name" value="2-keto-3-deoxy-galactonokinase, substrate binding domain"/>
    <property type="match status" value="1"/>
</dbReference>
<reference evidence="1 2" key="1">
    <citation type="submission" date="2023-04" db="EMBL/GenBank/DDBJ databases">
        <title>YMD61, complete Genome.</title>
        <authorList>
            <person name="Zhang J."/>
        </authorList>
    </citation>
    <scope>NUCLEOTIDE SEQUENCE [LARGE SCALE GENOMIC DNA]</scope>
    <source>
        <strain evidence="1 2">YMD61</strain>
    </source>
</reference>
<dbReference type="Proteomes" id="UP001230978">
    <property type="component" value="Chromosome"/>
</dbReference>
<accession>A0ABY8Q250</accession>
<keyword evidence="2" id="KW-1185">Reference proteome</keyword>
<proteinExistence type="predicted"/>
<name>A0ABY8Q250_9RHOB</name>
<evidence type="ECO:0000313" key="1">
    <source>
        <dbReference type="EMBL" id="WGV14851.1"/>
    </source>
</evidence>
<protein>
    <submittedName>
        <fullName evidence="1">2-dehydro-3-deoxygalactonokinase</fullName>
    </submittedName>
</protein>
<dbReference type="Gene3D" id="3.30.420.310">
    <property type="entry name" value="2-keto-3-deoxy-galactonokinase, C-terminal domain"/>
    <property type="match status" value="1"/>
</dbReference>
<dbReference type="InterPro" id="IPR042257">
    <property type="entry name" value="DGOK_C"/>
</dbReference>
<dbReference type="RefSeq" id="WP_281463981.1">
    <property type="nucleotide sequence ID" value="NZ_CP124535.1"/>
</dbReference>